<dbReference type="PANTHER" id="PTHR35792:SF2">
    <property type="entry name" value="GENERAL STRESS PROTEIN"/>
    <property type="match status" value="1"/>
</dbReference>
<dbReference type="PANTHER" id="PTHR35792">
    <property type="entry name" value="GENERAL STRESS PROTEIN"/>
    <property type="match status" value="1"/>
</dbReference>
<reference evidence="2 3" key="1">
    <citation type="submission" date="2018-10" db="EMBL/GenBank/DDBJ databases">
        <title>Genomic Encyclopedia of Archaeal and Bacterial Type Strains, Phase II (KMG-II): from individual species to whole genera.</title>
        <authorList>
            <person name="Goeker M."/>
        </authorList>
    </citation>
    <scope>NUCLEOTIDE SEQUENCE [LARGE SCALE GENOMIC DNA]</scope>
    <source>
        <strain evidence="2 3">DSM 25230</strain>
    </source>
</reference>
<gene>
    <name evidence="2" type="ORF">CLV91_2783</name>
</gene>
<dbReference type="InterPro" id="IPR052928">
    <property type="entry name" value="Desiccation-related_membrane"/>
</dbReference>
<organism evidence="2 3">
    <name type="scientific">Maribacter vaceletii</name>
    <dbReference type="NCBI Taxonomy" id="1206816"/>
    <lineage>
        <taxon>Bacteria</taxon>
        <taxon>Pseudomonadati</taxon>
        <taxon>Bacteroidota</taxon>
        <taxon>Flavobacteriia</taxon>
        <taxon>Flavobacteriales</taxon>
        <taxon>Flavobacteriaceae</taxon>
        <taxon>Maribacter</taxon>
    </lineage>
</organism>
<name>A0A495DWP1_9FLAO</name>
<evidence type="ECO:0000313" key="3">
    <source>
        <dbReference type="Proteomes" id="UP000269412"/>
    </source>
</evidence>
<proteinExistence type="predicted"/>
<feature type="transmembrane region" description="Helical" evidence="1">
    <location>
        <begin position="6"/>
        <end position="26"/>
    </location>
</feature>
<dbReference type="RefSeq" id="WP_121068783.1">
    <property type="nucleotide sequence ID" value="NZ_RBIQ01000010.1"/>
</dbReference>
<protein>
    <submittedName>
        <fullName evidence="2">Gas vesicle protein</fullName>
    </submittedName>
</protein>
<dbReference type="Proteomes" id="UP000269412">
    <property type="component" value="Unassembled WGS sequence"/>
</dbReference>
<sequence length="110" mass="11905">MSNTGNTIIGVITGTAIGAALGILFAPEKGEVTRKNIADMASETKKSLEENAIDFKDKMSTKIATDTDTLETKVENIVSDVSYKTEDVITALENKLTVLKNKNKKLQKTV</sequence>
<dbReference type="InterPro" id="IPR024623">
    <property type="entry name" value="YtxH"/>
</dbReference>
<comment type="caution">
    <text evidence="2">The sequence shown here is derived from an EMBL/GenBank/DDBJ whole genome shotgun (WGS) entry which is preliminary data.</text>
</comment>
<evidence type="ECO:0000256" key="1">
    <source>
        <dbReference type="SAM" id="Phobius"/>
    </source>
</evidence>
<dbReference type="Pfam" id="PF12732">
    <property type="entry name" value="YtxH"/>
    <property type="match status" value="1"/>
</dbReference>
<dbReference type="EMBL" id="RBIQ01000010">
    <property type="protein sequence ID" value="RKR08017.1"/>
    <property type="molecule type" value="Genomic_DNA"/>
</dbReference>
<accession>A0A495DWP1</accession>
<keyword evidence="1" id="KW-1133">Transmembrane helix</keyword>
<evidence type="ECO:0000313" key="2">
    <source>
        <dbReference type="EMBL" id="RKR08017.1"/>
    </source>
</evidence>
<dbReference type="OrthoDB" id="598035at2"/>
<keyword evidence="1" id="KW-0812">Transmembrane</keyword>
<dbReference type="AlphaFoldDB" id="A0A495DWP1"/>
<keyword evidence="1" id="KW-0472">Membrane</keyword>
<keyword evidence="3" id="KW-1185">Reference proteome</keyword>